<accession>A0A820VS57</accession>
<evidence type="ECO:0000259" key="8">
    <source>
        <dbReference type="Pfam" id="PF17921"/>
    </source>
</evidence>
<keyword evidence="5" id="KW-0378">Hydrolase</keyword>
<evidence type="ECO:0000256" key="5">
    <source>
        <dbReference type="ARBA" id="ARBA00022801"/>
    </source>
</evidence>
<keyword evidence="2" id="KW-0548">Nucleotidyltransferase</keyword>
<feature type="domain" description="Integrase zinc-binding" evidence="8">
    <location>
        <begin position="257"/>
        <end position="299"/>
    </location>
</feature>
<keyword evidence="4" id="KW-0255">Endonuclease</keyword>
<dbReference type="Proteomes" id="UP000663866">
    <property type="component" value="Unassembled WGS sequence"/>
</dbReference>
<dbReference type="Gene3D" id="1.10.340.70">
    <property type="match status" value="1"/>
</dbReference>
<sequence>GAVLLQITPNGDRPLAYMSKKLTKTQTNWSTIEQECYAIVQAIDKWDKYLRGHEFILETDHEPLVNLPNKEQLNKRCNRWRLKLAEYRFKVKHIQGNKNNMADYLSRSPVELAEEDIDERILYESKSTQTDLSSLSLNNLTPLKITTAITRAQAKLQQQTTATPSNTTMDGKVDELIPQGKAAIDEESIAKPSDTNSNKIIPFDMDDLRKFQEEDKVVQEIKKNIRSKKHYFIEDRILFRQQQPPLTSVPFVPEGRIRADILKIYHDTPGNGAHFGRDKTTRKIQERYYWPTMIADIRN</sequence>
<proteinExistence type="predicted"/>
<gene>
    <name evidence="9" type="ORF">OVN521_LOCUS40975</name>
</gene>
<dbReference type="InterPro" id="IPR043502">
    <property type="entry name" value="DNA/RNA_pol_sf"/>
</dbReference>
<dbReference type="GO" id="GO:0003964">
    <property type="term" value="F:RNA-directed DNA polymerase activity"/>
    <property type="evidence" value="ECO:0007669"/>
    <property type="project" value="UniProtKB-KW"/>
</dbReference>
<feature type="non-terminal residue" evidence="9">
    <location>
        <position position="1"/>
    </location>
</feature>
<dbReference type="GO" id="GO:0016787">
    <property type="term" value="F:hydrolase activity"/>
    <property type="evidence" value="ECO:0007669"/>
    <property type="project" value="UniProtKB-KW"/>
</dbReference>
<keyword evidence="1" id="KW-0808">Transferase</keyword>
<comment type="caution">
    <text evidence="9">The sequence shown here is derived from an EMBL/GenBank/DDBJ whole genome shotgun (WGS) entry which is preliminary data.</text>
</comment>
<feature type="domain" description="Reverse transcriptase RNase H-like" evidence="7">
    <location>
        <begin position="1"/>
        <end position="87"/>
    </location>
</feature>
<evidence type="ECO:0000256" key="3">
    <source>
        <dbReference type="ARBA" id="ARBA00022722"/>
    </source>
</evidence>
<dbReference type="CDD" id="cd09274">
    <property type="entry name" value="RNase_HI_RT_Ty3"/>
    <property type="match status" value="1"/>
</dbReference>
<dbReference type="AlphaFoldDB" id="A0A820VS57"/>
<evidence type="ECO:0000313" key="9">
    <source>
        <dbReference type="EMBL" id="CAF4504933.1"/>
    </source>
</evidence>
<keyword evidence="3" id="KW-0540">Nuclease</keyword>
<reference evidence="9" key="1">
    <citation type="submission" date="2021-02" db="EMBL/GenBank/DDBJ databases">
        <authorList>
            <person name="Nowell W R."/>
        </authorList>
    </citation>
    <scope>NUCLEOTIDE SEQUENCE</scope>
</reference>
<dbReference type="PANTHER" id="PTHR37984:SF5">
    <property type="entry name" value="PROTEIN NYNRIN-LIKE"/>
    <property type="match status" value="1"/>
</dbReference>
<protein>
    <recommendedName>
        <fullName evidence="11">Polyprotein</fullName>
    </recommendedName>
</protein>
<evidence type="ECO:0000259" key="7">
    <source>
        <dbReference type="Pfam" id="PF17917"/>
    </source>
</evidence>
<evidence type="ECO:0000256" key="1">
    <source>
        <dbReference type="ARBA" id="ARBA00022679"/>
    </source>
</evidence>
<dbReference type="EMBL" id="CAJOBG010053903">
    <property type="protein sequence ID" value="CAF4504933.1"/>
    <property type="molecule type" value="Genomic_DNA"/>
</dbReference>
<evidence type="ECO:0000313" key="10">
    <source>
        <dbReference type="Proteomes" id="UP000663866"/>
    </source>
</evidence>
<evidence type="ECO:0008006" key="11">
    <source>
        <dbReference type="Google" id="ProtNLM"/>
    </source>
</evidence>
<dbReference type="SUPFAM" id="SSF56672">
    <property type="entry name" value="DNA/RNA polymerases"/>
    <property type="match status" value="1"/>
</dbReference>
<dbReference type="Pfam" id="PF17917">
    <property type="entry name" value="RT_RNaseH"/>
    <property type="match status" value="1"/>
</dbReference>
<dbReference type="PANTHER" id="PTHR37984">
    <property type="entry name" value="PROTEIN CBG26694"/>
    <property type="match status" value="1"/>
</dbReference>
<keyword evidence="10" id="KW-1185">Reference proteome</keyword>
<feature type="non-terminal residue" evidence="9">
    <location>
        <position position="299"/>
    </location>
</feature>
<evidence type="ECO:0000256" key="2">
    <source>
        <dbReference type="ARBA" id="ARBA00022695"/>
    </source>
</evidence>
<organism evidence="9 10">
    <name type="scientific">Rotaria magnacalcarata</name>
    <dbReference type="NCBI Taxonomy" id="392030"/>
    <lineage>
        <taxon>Eukaryota</taxon>
        <taxon>Metazoa</taxon>
        <taxon>Spiralia</taxon>
        <taxon>Gnathifera</taxon>
        <taxon>Rotifera</taxon>
        <taxon>Eurotatoria</taxon>
        <taxon>Bdelloidea</taxon>
        <taxon>Philodinida</taxon>
        <taxon>Philodinidae</taxon>
        <taxon>Rotaria</taxon>
    </lineage>
</organism>
<dbReference type="InterPro" id="IPR050951">
    <property type="entry name" value="Retrovirus_Pol_polyprotein"/>
</dbReference>
<dbReference type="InterPro" id="IPR041373">
    <property type="entry name" value="RT_RNaseH"/>
</dbReference>
<evidence type="ECO:0000256" key="6">
    <source>
        <dbReference type="ARBA" id="ARBA00022918"/>
    </source>
</evidence>
<dbReference type="InterPro" id="IPR041588">
    <property type="entry name" value="Integrase_H2C2"/>
</dbReference>
<dbReference type="Gene3D" id="3.10.20.370">
    <property type="match status" value="1"/>
</dbReference>
<name>A0A820VS57_9BILA</name>
<keyword evidence="6" id="KW-0695">RNA-directed DNA polymerase</keyword>
<dbReference type="Pfam" id="PF17921">
    <property type="entry name" value="Integrase_H2C2"/>
    <property type="match status" value="1"/>
</dbReference>
<dbReference type="GO" id="GO:0004519">
    <property type="term" value="F:endonuclease activity"/>
    <property type="evidence" value="ECO:0007669"/>
    <property type="project" value="UniProtKB-KW"/>
</dbReference>
<evidence type="ECO:0000256" key="4">
    <source>
        <dbReference type="ARBA" id="ARBA00022759"/>
    </source>
</evidence>